<dbReference type="InterPro" id="IPR001841">
    <property type="entry name" value="Znf_RING"/>
</dbReference>
<evidence type="ECO:0000256" key="3">
    <source>
        <dbReference type="ARBA" id="ARBA00022723"/>
    </source>
</evidence>
<keyword evidence="5" id="KW-0862">Zinc</keyword>
<dbReference type="PANTHER" id="PTHR45931:SF3">
    <property type="entry name" value="RING ZINC FINGER-CONTAINING PROTEIN"/>
    <property type="match status" value="1"/>
</dbReference>
<dbReference type="InterPro" id="IPR051834">
    <property type="entry name" value="RING_finger_E3_ligase"/>
</dbReference>
<evidence type="ECO:0000313" key="11">
    <source>
        <dbReference type="EMBL" id="KAJ3119799.1"/>
    </source>
</evidence>
<dbReference type="Pfam" id="PF02225">
    <property type="entry name" value="PA"/>
    <property type="match status" value="1"/>
</dbReference>
<feature type="domain" description="RING-type" evidence="10">
    <location>
        <begin position="229"/>
        <end position="277"/>
    </location>
</feature>
<dbReference type="GO" id="GO:0008270">
    <property type="term" value="F:zinc ion binding"/>
    <property type="evidence" value="ECO:0007669"/>
    <property type="project" value="UniProtKB-KW"/>
</dbReference>
<sequence>MNFAKAILMAQLVQAGTLLYAHGRLEVHSIIMDQSIFAGFAGLLVPLSLVSAGDTSGCFPVKMNNSVLNIHVSNARQNQPHEWIALVDGIGCSALQKIDAMHDSGAIGVIMSSNSDGGTEPYLTGSTTIKTLTIPAVSISRSDYNVFMNDAAKLWSVSESIFRVRVLPDPSLPFLLLIILWPFLVIALYELNSKLQQYWAKLSAETVLRTLPIKSWDFKIASLAENSMCCICIEDYLIGDSVRYLPCGHDFHSSCVDRLSSYRLVVGTEFLNCILQRVWQSFEDIASDTDTQFDENTQFEEIAQDLAATIALISISISHGLVFSESVAELEDSLVPVTEEMSHSTIFSESNDFQHLKQRFRFSSMRREEEDEDEAVPQDI</sequence>
<dbReference type="Gene3D" id="3.50.30.30">
    <property type="match status" value="1"/>
</dbReference>
<feature type="transmembrane region" description="Helical" evidence="9">
    <location>
        <begin position="172"/>
        <end position="191"/>
    </location>
</feature>
<comment type="caution">
    <text evidence="11">The sequence shown here is derived from an EMBL/GenBank/DDBJ whole genome shotgun (WGS) entry which is preliminary data.</text>
</comment>
<protein>
    <submittedName>
        <fullName evidence="11">E3 ubiquitin-protein ligase rnf13</fullName>
    </submittedName>
</protein>
<evidence type="ECO:0000256" key="2">
    <source>
        <dbReference type="ARBA" id="ARBA00022692"/>
    </source>
</evidence>
<dbReference type="Pfam" id="PF13639">
    <property type="entry name" value="zf-RING_2"/>
    <property type="match status" value="1"/>
</dbReference>
<dbReference type="GO" id="GO:0016020">
    <property type="term" value="C:membrane"/>
    <property type="evidence" value="ECO:0007669"/>
    <property type="project" value="UniProtKB-SubCell"/>
</dbReference>
<keyword evidence="3" id="KW-0479">Metal-binding</keyword>
<name>A0AAD5T0L2_9FUNG</name>
<dbReference type="Gene3D" id="3.30.40.10">
    <property type="entry name" value="Zinc/RING finger domain, C3HC4 (zinc finger)"/>
    <property type="match status" value="1"/>
</dbReference>
<evidence type="ECO:0000313" key="12">
    <source>
        <dbReference type="Proteomes" id="UP001211907"/>
    </source>
</evidence>
<dbReference type="PROSITE" id="PS50089">
    <property type="entry name" value="ZF_RING_2"/>
    <property type="match status" value="1"/>
</dbReference>
<evidence type="ECO:0000256" key="4">
    <source>
        <dbReference type="ARBA" id="ARBA00022771"/>
    </source>
</evidence>
<dbReference type="GO" id="GO:0061630">
    <property type="term" value="F:ubiquitin protein ligase activity"/>
    <property type="evidence" value="ECO:0007669"/>
    <property type="project" value="TreeGrafter"/>
</dbReference>
<keyword evidence="2 9" id="KW-0812">Transmembrane</keyword>
<dbReference type="CDD" id="cd00538">
    <property type="entry name" value="PA"/>
    <property type="match status" value="1"/>
</dbReference>
<keyword evidence="12" id="KW-1185">Reference proteome</keyword>
<reference evidence="11" key="1">
    <citation type="submission" date="2020-05" db="EMBL/GenBank/DDBJ databases">
        <title>Phylogenomic resolution of chytrid fungi.</title>
        <authorList>
            <person name="Stajich J.E."/>
            <person name="Amses K."/>
            <person name="Simmons R."/>
            <person name="Seto K."/>
            <person name="Myers J."/>
            <person name="Bonds A."/>
            <person name="Quandt C.A."/>
            <person name="Barry K."/>
            <person name="Liu P."/>
            <person name="Grigoriev I."/>
            <person name="Longcore J.E."/>
            <person name="James T.Y."/>
        </authorList>
    </citation>
    <scope>NUCLEOTIDE SEQUENCE</scope>
    <source>
        <strain evidence="11">JEL0513</strain>
    </source>
</reference>
<dbReference type="EMBL" id="JADGJH010001023">
    <property type="protein sequence ID" value="KAJ3119799.1"/>
    <property type="molecule type" value="Genomic_DNA"/>
</dbReference>
<keyword evidence="7 9" id="KW-0472">Membrane</keyword>
<dbReference type="PANTHER" id="PTHR45931">
    <property type="entry name" value="SI:CH211-59O9.10"/>
    <property type="match status" value="1"/>
</dbReference>
<dbReference type="GO" id="GO:0005634">
    <property type="term" value="C:nucleus"/>
    <property type="evidence" value="ECO:0007669"/>
    <property type="project" value="TreeGrafter"/>
</dbReference>
<proteinExistence type="predicted"/>
<gene>
    <name evidence="11" type="primary">RNF13</name>
    <name evidence="11" type="ORF">HK100_000150</name>
</gene>
<dbReference type="InterPro" id="IPR003137">
    <property type="entry name" value="PA_domain"/>
</dbReference>
<evidence type="ECO:0000256" key="7">
    <source>
        <dbReference type="ARBA" id="ARBA00023136"/>
    </source>
</evidence>
<evidence type="ECO:0000256" key="6">
    <source>
        <dbReference type="ARBA" id="ARBA00022989"/>
    </source>
</evidence>
<evidence type="ECO:0000256" key="1">
    <source>
        <dbReference type="ARBA" id="ARBA00004370"/>
    </source>
</evidence>
<dbReference type="InterPro" id="IPR013083">
    <property type="entry name" value="Znf_RING/FYVE/PHD"/>
</dbReference>
<dbReference type="AlphaFoldDB" id="A0AAD5T0L2"/>
<dbReference type="GO" id="GO:0006511">
    <property type="term" value="P:ubiquitin-dependent protein catabolic process"/>
    <property type="evidence" value="ECO:0007669"/>
    <property type="project" value="TreeGrafter"/>
</dbReference>
<comment type="subcellular location">
    <subcellularLocation>
        <location evidence="1">Membrane</location>
    </subcellularLocation>
</comment>
<evidence type="ECO:0000256" key="5">
    <source>
        <dbReference type="ARBA" id="ARBA00022833"/>
    </source>
</evidence>
<evidence type="ECO:0000256" key="8">
    <source>
        <dbReference type="PROSITE-ProRule" id="PRU00175"/>
    </source>
</evidence>
<evidence type="ECO:0000256" key="9">
    <source>
        <dbReference type="SAM" id="Phobius"/>
    </source>
</evidence>
<keyword evidence="6 9" id="KW-1133">Transmembrane helix</keyword>
<evidence type="ECO:0000259" key="10">
    <source>
        <dbReference type="PROSITE" id="PS50089"/>
    </source>
</evidence>
<organism evidence="11 12">
    <name type="scientific">Physocladia obscura</name>
    <dbReference type="NCBI Taxonomy" id="109957"/>
    <lineage>
        <taxon>Eukaryota</taxon>
        <taxon>Fungi</taxon>
        <taxon>Fungi incertae sedis</taxon>
        <taxon>Chytridiomycota</taxon>
        <taxon>Chytridiomycota incertae sedis</taxon>
        <taxon>Chytridiomycetes</taxon>
        <taxon>Chytridiales</taxon>
        <taxon>Chytriomycetaceae</taxon>
        <taxon>Physocladia</taxon>
    </lineage>
</organism>
<dbReference type="Proteomes" id="UP001211907">
    <property type="component" value="Unassembled WGS sequence"/>
</dbReference>
<accession>A0AAD5T0L2</accession>
<dbReference type="SUPFAM" id="SSF57850">
    <property type="entry name" value="RING/U-box"/>
    <property type="match status" value="1"/>
</dbReference>
<keyword evidence="4 8" id="KW-0863">Zinc-finger</keyword>